<dbReference type="SUPFAM" id="SSF54060">
    <property type="entry name" value="His-Me finger endonucleases"/>
    <property type="match status" value="1"/>
</dbReference>
<dbReference type="Pfam" id="PF02945">
    <property type="entry name" value="Endonuclease_7"/>
    <property type="match status" value="1"/>
</dbReference>
<dbReference type="EMBL" id="LAZR01039887">
    <property type="protein sequence ID" value="KKL15881.1"/>
    <property type="molecule type" value="Genomic_DNA"/>
</dbReference>
<organism evidence="1">
    <name type="scientific">marine sediment metagenome</name>
    <dbReference type="NCBI Taxonomy" id="412755"/>
    <lineage>
        <taxon>unclassified sequences</taxon>
        <taxon>metagenomes</taxon>
        <taxon>ecological metagenomes</taxon>
    </lineage>
</organism>
<dbReference type="InterPro" id="IPR038563">
    <property type="entry name" value="Endonuclease_7_sf"/>
</dbReference>
<name>A0A0F9DDK8_9ZZZZ</name>
<evidence type="ECO:0008006" key="2">
    <source>
        <dbReference type="Google" id="ProtNLM"/>
    </source>
</evidence>
<accession>A0A0F9DDK8</accession>
<dbReference type="Gene3D" id="3.40.1800.10">
    <property type="entry name" value="His-Me finger endonucleases"/>
    <property type="match status" value="1"/>
</dbReference>
<proteinExistence type="predicted"/>
<sequence>CKECNRSRDCASSKAYYRKNCEKAKATSRIYHKANRYKVALLDARSVARKRGHSPCTATVDELKAAFTGRCRICGVPEAELNKKLCMDHCHETGDFRGWLCTPCNLGLGGFKNSQDILMEALTYLERPYVIN</sequence>
<protein>
    <recommendedName>
        <fullName evidence="2">Recombination endonuclease VII</fullName>
    </recommendedName>
</protein>
<gene>
    <name evidence="1" type="ORF">LCGC14_2501150</name>
</gene>
<dbReference type="AlphaFoldDB" id="A0A0F9DDK8"/>
<evidence type="ECO:0000313" key="1">
    <source>
        <dbReference type="EMBL" id="KKL15881.1"/>
    </source>
</evidence>
<comment type="caution">
    <text evidence="1">The sequence shown here is derived from an EMBL/GenBank/DDBJ whole genome shotgun (WGS) entry which is preliminary data.</text>
</comment>
<reference evidence="1" key="1">
    <citation type="journal article" date="2015" name="Nature">
        <title>Complex archaea that bridge the gap between prokaryotes and eukaryotes.</title>
        <authorList>
            <person name="Spang A."/>
            <person name="Saw J.H."/>
            <person name="Jorgensen S.L."/>
            <person name="Zaremba-Niedzwiedzka K."/>
            <person name="Martijn J."/>
            <person name="Lind A.E."/>
            <person name="van Eijk R."/>
            <person name="Schleper C."/>
            <person name="Guy L."/>
            <person name="Ettema T.J."/>
        </authorList>
    </citation>
    <scope>NUCLEOTIDE SEQUENCE</scope>
</reference>
<feature type="non-terminal residue" evidence="1">
    <location>
        <position position="1"/>
    </location>
</feature>
<dbReference type="InterPro" id="IPR044925">
    <property type="entry name" value="His-Me_finger_sf"/>
</dbReference>
<dbReference type="InterPro" id="IPR004211">
    <property type="entry name" value="Endonuclease_7"/>
</dbReference>